<comment type="subunit">
    <text evidence="2 10">Heterotrimer of A, B and C subunits.</text>
</comment>
<dbReference type="Pfam" id="PF02934">
    <property type="entry name" value="GatB_N"/>
    <property type="match status" value="1"/>
</dbReference>
<feature type="domain" description="Asn/Gln amidotransferase" evidence="11">
    <location>
        <begin position="326"/>
        <end position="473"/>
    </location>
</feature>
<evidence type="ECO:0000259" key="11">
    <source>
        <dbReference type="SMART" id="SM00845"/>
    </source>
</evidence>
<dbReference type="InterPro" id="IPR004413">
    <property type="entry name" value="GatB"/>
</dbReference>
<evidence type="ECO:0000256" key="7">
    <source>
        <dbReference type="ARBA" id="ARBA00024799"/>
    </source>
</evidence>
<dbReference type="SUPFAM" id="SSF55931">
    <property type="entry name" value="Glutamine synthetase/guanido kinase"/>
    <property type="match status" value="1"/>
</dbReference>
<reference evidence="13 15" key="2">
    <citation type="journal article" date="2016" name="Front. Microbiol.">
        <title>Industrial Acetogenic Biocatalysts: A Comparative Metabolic and Genomic Analysis.</title>
        <authorList>
            <person name="Bengelsdorf F."/>
            <person name="Poehlein A."/>
            <person name="Sonja S."/>
            <person name="Erz C."/>
            <person name="Hummel T."/>
            <person name="Hoffmeister S."/>
            <person name="Daniel R."/>
            <person name="Durre P."/>
        </authorList>
    </citation>
    <scope>NUCLEOTIDE SEQUENCE [LARGE SCALE GENOMIC DNA]</scope>
    <source>
        <strain evidence="13 15">PTA-10522</strain>
    </source>
</reference>
<comment type="catalytic activity">
    <reaction evidence="9 10">
        <text>L-glutamyl-tRNA(Gln) + L-glutamine + ATP + H2O = L-glutaminyl-tRNA(Gln) + L-glutamate + ADP + phosphate + H(+)</text>
        <dbReference type="Rhea" id="RHEA:17521"/>
        <dbReference type="Rhea" id="RHEA-COMP:9681"/>
        <dbReference type="Rhea" id="RHEA-COMP:9684"/>
        <dbReference type="ChEBI" id="CHEBI:15377"/>
        <dbReference type="ChEBI" id="CHEBI:15378"/>
        <dbReference type="ChEBI" id="CHEBI:29985"/>
        <dbReference type="ChEBI" id="CHEBI:30616"/>
        <dbReference type="ChEBI" id="CHEBI:43474"/>
        <dbReference type="ChEBI" id="CHEBI:58359"/>
        <dbReference type="ChEBI" id="CHEBI:78520"/>
        <dbReference type="ChEBI" id="CHEBI:78521"/>
        <dbReference type="ChEBI" id="CHEBI:456216"/>
    </reaction>
</comment>
<dbReference type="Pfam" id="PF02637">
    <property type="entry name" value="GatB_Yqey"/>
    <property type="match status" value="1"/>
</dbReference>
<dbReference type="InterPro" id="IPR017959">
    <property type="entry name" value="Asn/Gln-tRNA_amidoTrfase_suB/E"/>
</dbReference>
<accession>A0A162LAN3</accession>
<keyword evidence="3 10" id="KW-0436">Ligase</keyword>
<comment type="function">
    <text evidence="7 10">Allows the formation of correctly charged Asn-tRNA(Asn) or Gln-tRNA(Gln) through the transamidation of misacylated Asp-tRNA(Asn) or Glu-tRNA(Gln) in organisms which lack either or both of asparaginyl-tRNA or glutaminyl-tRNA synthetases. The reaction takes place in the presence of glutamine and ATP through an activated phospho-Asp-tRNA(Asn) or phospho-Glu-tRNA(Gln).</text>
</comment>
<evidence type="ECO:0000256" key="5">
    <source>
        <dbReference type="ARBA" id="ARBA00022840"/>
    </source>
</evidence>
<evidence type="ECO:0000256" key="10">
    <source>
        <dbReference type="HAMAP-Rule" id="MF_00121"/>
    </source>
</evidence>
<sequence length="484" mass="55935">MEYELVIGLEVHVELSTKTKMYCGCSTEFGGEPNSHVCPICLALPGALPRINKKVIEYTIKSGIALNCSINKNSRMDRKNYFYPDCPKNYQITQHRFPLCSDGYIEVENSEGEKKKIGIERIHMEEDAAKLIHTKAGTLINYNRAGVPLIEVVSKPDIRTPEESTCYLQKLKNILRSIGVSNCKMEQGYLRCDGNISIRPKGSRKFGVKVEIKNVNSFKALEKAFEYEYLRQVKAVESGEKIVQETRRWNESKNRTEVMRAKEQARDYRYFPEGDLTAINISNEWIDKIRKTMPELPYDKVERFIKEYNVSKHDAEVLILNMGVADFFEETAKLSRKPKAAFNWIMGDISRLMNERSVSLSKLKFKPEDLVSLIKFIDSDMISNNIGKEIMEEMFVSGAKPEEIIEKRNFLQNSSEDEILQIIKKVMKYNPKPLEDYKNGKKRAIKFMIGLVMKETKGKANPKIVNDLVNREFNKQSSWHHMEF</sequence>
<dbReference type="NCBIfam" id="TIGR00133">
    <property type="entry name" value="gatB"/>
    <property type="match status" value="1"/>
</dbReference>
<dbReference type="Gene3D" id="1.10.150.380">
    <property type="entry name" value="GatB domain, N-terminal subdomain"/>
    <property type="match status" value="1"/>
</dbReference>
<dbReference type="FunFam" id="1.10.10.410:FF:000001">
    <property type="entry name" value="Aspartyl/glutamyl-tRNA(Asn/Gln) amidotransferase subunit B"/>
    <property type="match status" value="1"/>
</dbReference>
<dbReference type="EMBL" id="LITQ01000012">
    <property type="protein sequence ID" value="OAA93522.1"/>
    <property type="molecule type" value="Genomic_DNA"/>
</dbReference>
<evidence type="ECO:0000313" key="14">
    <source>
        <dbReference type="Proteomes" id="UP000077384"/>
    </source>
</evidence>
<dbReference type="InterPro" id="IPR003789">
    <property type="entry name" value="Asn/Gln_tRNA_amidoTrase-B-like"/>
</dbReference>
<dbReference type="SMART" id="SM00845">
    <property type="entry name" value="GatB_Yqey"/>
    <property type="match status" value="1"/>
</dbReference>
<dbReference type="InterPro" id="IPR042114">
    <property type="entry name" value="GatB_C_1"/>
</dbReference>
<dbReference type="AlphaFoldDB" id="A0A162LAN3"/>
<dbReference type="PROSITE" id="PS01234">
    <property type="entry name" value="GATB"/>
    <property type="match status" value="1"/>
</dbReference>
<comment type="catalytic activity">
    <reaction evidence="8 10">
        <text>L-aspartyl-tRNA(Asn) + L-glutamine + ATP + H2O = L-asparaginyl-tRNA(Asn) + L-glutamate + ADP + phosphate + 2 H(+)</text>
        <dbReference type="Rhea" id="RHEA:14513"/>
        <dbReference type="Rhea" id="RHEA-COMP:9674"/>
        <dbReference type="Rhea" id="RHEA-COMP:9677"/>
        <dbReference type="ChEBI" id="CHEBI:15377"/>
        <dbReference type="ChEBI" id="CHEBI:15378"/>
        <dbReference type="ChEBI" id="CHEBI:29985"/>
        <dbReference type="ChEBI" id="CHEBI:30616"/>
        <dbReference type="ChEBI" id="CHEBI:43474"/>
        <dbReference type="ChEBI" id="CHEBI:58359"/>
        <dbReference type="ChEBI" id="CHEBI:78515"/>
        <dbReference type="ChEBI" id="CHEBI:78516"/>
        <dbReference type="ChEBI" id="CHEBI:456216"/>
    </reaction>
</comment>
<keyword evidence="12" id="KW-0808">Transferase</keyword>
<dbReference type="PATRIC" id="fig|1705578.3.peg.4387"/>
<evidence type="ECO:0000256" key="6">
    <source>
        <dbReference type="ARBA" id="ARBA00022917"/>
    </source>
</evidence>
<dbReference type="EC" id="6.3.5.-" evidence="10"/>
<dbReference type="InterPro" id="IPR023168">
    <property type="entry name" value="GatB_Yqey_C_2"/>
</dbReference>
<evidence type="ECO:0000256" key="3">
    <source>
        <dbReference type="ARBA" id="ARBA00022598"/>
    </source>
</evidence>
<evidence type="ECO:0000256" key="9">
    <source>
        <dbReference type="ARBA" id="ARBA00047913"/>
    </source>
</evidence>
<gene>
    <name evidence="10 12" type="primary">gatB</name>
    <name evidence="13" type="ORF">CLCOS_10090</name>
    <name evidence="12" type="ORF">WX73_04272</name>
</gene>
<dbReference type="GO" id="GO:0050567">
    <property type="term" value="F:glutaminyl-tRNA synthase (glutamine-hydrolyzing) activity"/>
    <property type="evidence" value="ECO:0007669"/>
    <property type="project" value="UniProtKB-UniRule"/>
</dbReference>
<evidence type="ECO:0000256" key="4">
    <source>
        <dbReference type="ARBA" id="ARBA00022741"/>
    </source>
</evidence>
<dbReference type="EMBL" id="LROR01000034">
    <property type="protein sequence ID" value="OBR96311.1"/>
    <property type="molecule type" value="Genomic_DNA"/>
</dbReference>
<name>A0A162LAN3_9CLOT</name>
<dbReference type="InterPro" id="IPR017958">
    <property type="entry name" value="Gln-tRNA_amidoTrfase_suB_CS"/>
</dbReference>
<proteinExistence type="inferred from homology"/>
<evidence type="ECO:0000256" key="1">
    <source>
        <dbReference type="ARBA" id="ARBA00005306"/>
    </source>
</evidence>
<evidence type="ECO:0000313" key="12">
    <source>
        <dbReference type="EMBL" id="OAA93522.1"/>
    </source>
</evidence>
<comment type="caution">
    <text evidence="12">The sequence shown here is derived from an EMBL/GenBank/DDBJ whole genome shotgun (WGS) entry which is preliminary data.</text>
</comment>
<dbReference type="HAMAP" id="MF_00121">
    <property type="entry name" value="GatB"/>
    <property type="match status" value="1"/>
</dbReference>
<protein>
    <recommendedName>
        <fullName evidence="10">Aspartyl/glutamyl-tRNA(Asn/Gln) amidotransferase subunit B</fullName>
        <shortName evidence="10">Asp/Glu-ADT subunit B</shortName>
        <ecNumber evidence="10">6.3.5.-</ecNumber>
    </recommendedName>
</protein>
<dbReference type="InterPro" id="IPR006075">
    <property type="entry name" value="Asn/Gln-tRNA_Trfase_suB/E_cat"/>
</dbReference>
<evidence type="ECO:0000256" key="8">
    <source>
        <dbReference type="ARBA" id="ARBA00047380"/>
    </source>
</evidence>
<dbReference type="NCBIfam" id="NF004014">
    <property type="entry name" value="PRK05477.1-4"/>
    <property type="match status" value="1"/>
</dbReference>
<reference evidence="12 14" key="1">
    <citation type="journal article" date="2015" name="Biotechnol. Bioeng.">
        <title>Genome sequence and phenotypic characterization of Caulobacter segnis.</title>
        <authorList>
            <person name="Patel S."/>
            <person name="Fletcher B."/>
            <person name="Scott D.C."/>
            <person name="Ely B."/>
        </authorList>
    </citation>
    <scope>NUCLEOTIDE SEQUENCE [LARGE SCALE GENOMIC DNA]</scope>
    <source>
        <strain evidence="12 14">PS02</strain>
    </source>
</reference>
<dbReference type="SUPFAM" id="SSF89095">
    <property type="entry name" value="GatB/YqeY motif"/>
    <property type="match status" value="1"/>
</dbReference>
<dbReference type="InterPro" id="IPR014746">
    <property type="entry name" value="Gln_synth/guanido_kin_cat_dom"/>
</dbReference>
<dbReference type="Proteomes" id="UP000077384">
    <property type="component" value="Unassembled WGS sequence"/>
</dbReference>
<dbReference type="NCBIfam" id="NF004012">
    <property type="entry name" value="PRK05477.1-2"/>
    <property type="match status" value="1"/>
</dbReference>
<dbReference type="Gene3D" id="1.10.10.410">
    <property type="match status" value="1"/>
</dbReference>
<organism evidence="12 14">
    <name type="scientific">Clostridium coskatii</name>
    <dbReference type="NCBI Taxonomy" id="1705578"/>
    <lineage>
        <taxon>Bacteria</taxon>
        <taxon>Bacillati</taxon>
        <taxon>Bacillota</taxon>
        <taxon>Clostridia</taxon>
        <taxon>Eubacteriales</taxon>
        <taxon>Clostridiaceae</taxon>
        <taxon>Clostridium</taxon>
    </lineage>
</organism>
<dbReference type="GO" id="GO:0005524">
    <property type="term" value="F:ATP binding"/>
    <property type="evidence" value="ECO:0007669"/>
    <property type="project" value="UniProtKB-KW"/>
</dbReference>
<keyword evidence="4 10" id="KW-0547">Nucleotide-binding</keyword>
<dbReference type="InterPro" id="IPR018027">
    <property type="entry name" value="Asn/Gln_amidotransferase"/>
</dbReference>
<dbReference type="RefSeq" id="WP_063600885.1">
    <property type="nucleotide sequence ID" value="NZ_LITQ01000012.1"/>
</dbReference>
<evidence type="ECO:0000256" key="2">
    <source>
        <dbReference type="ARBA" id="ARBA00011123"/>
    </source>
</evidence>
<dbReference type="Proteomes" id="UP000093694">
    <property type="component" value="Unassembled WGS sequence"/>
</dbReference>
<dbReference type="GO" id="GO:0070681">
    <property type="term" value="P:glutaminyl-tRNAGln biosynthesis via transamidation"/>
    <property type="evidence" value="ECO:0007669"/>
    <property type="project" value="TreeGrafter"/>
</dbReference>
<evidence type="ECO:0000313" key="13">
    <source>
        <dbReference type="EMBL" id="OBR96311.1"/>
    </source>
</evidence>
<evidence type="ECO:0000313" key="15">
    <source>
        <dbReference type="Proteomes" id="UP000093694"/>
    </source>
</evidence>
<dbReference type="PANTHER" id="PTHR11659">
    <property type="entry name" value="GLUTAMYL-TRNA GLN AMIDOTRANSFERASE SUBUNIT B MITOCHONDRIAL AND PROKARYOTIC PET112-RELATED"/>
    <property type="match status" value="1"/>
</dbReference>
<keyword evidence="5 10" id="KW-0067">ATP-binding</keyword>
<comment type="similarity">
    <text evidence="1 10">Belongs to the GatB/GatE family. GatB subfamily.</text>
</comment>
<keyword evidence="15" id="KW-1185">Reference proteome</keyword>
<dbReference type="GO" id="GO:0006412">
    <property type="term" value="P:translation"/>
    <property type="evidence" value="ECO:0007669"/>
    <property type="project" value="UniProtKB-UniRule"/>
</dbReference>
<dbReference type="PANTHER" id="PTHR11659:SF0">
    <property type="entry name" value="GLUTAMYL-TRNA(GLN) AMIDOTRANSFERASE SUBUNIT B, MITOCHONDRIAL"/>
    <property type="match status" value="1"/>
</dbReference>
<dbReference type="GO" id="GO:0016740">
    <property type="term" value="F:transferase activity"/>
    <property type="evidence" value="ECO:0007669"/>
    <property type="project" value="UniProtKB-KW"/>
</dbReference>
<keyword evidence="6 10" id="KW-0648">Protein biosynthesis</keyword>